<comment type="caution">
    <text evidence="1">The sequence shown here is derived from an EMBL/GenBank/DDBJ whole genome shotgun (WGS) entry which is preliminary data.</text>
</comment>
<keyword evidence="2" id="KW-1185">Reference proteome</keyword>
<dbReference type="EMBL" id="BSXS01004891">
    <property type="protein sequence ID" value="GME83650.1"/>
    <property type="molecule type" value="Genomic_DNA"/>
</dbReference>
<reference evidence="1" key="1">
    <citation type="submission" date="2023-04" db="EMBL/GenBank/DDBJ databases">
        <title>Ambrosiozyma monospora NBRC 10751.</title>
        <authorList>
            <person name="Ichikawa N."/>
            <person name="Sato H."/>
            <person name="Tonouchi N."/>
        </authorList>
    </citation>
    <scope>NUCLEOTIDE SEQUENCE</scope>
    <source>
        <strain evidence="1">NBRC 10751</strain>
    </source>
</reference>
<protein>
    <submittedName>
        <fullName evidence="1">Unnamed protein product</fullName>
    </submittedName>
</protein>
<proteinExistence type="predicted"/>
<evidence type="ECO:0000313" key="2">
    <source>
        <dbReference type="Proteomes" id="UP001165064"/>
    </source>
</evidence>
<name>A0ACB5T8W9_AMBMO</name>
<gene>
    <name evidence="1" type="ORF">Amon02_000630900</name>
</gene>
<evidence type="ECO:0000313" key="1">
    <source>
        <dbReference type="EMBL" id="GME83650.1"/>
    </source>
</evidence>
<sequence>MARSQGVKRRKKAKTSRMSTSDTYSWPRNKNDVELYSMISELPTELQIRVFSCLFLETHGAADIIKLIDPSWFKTTHVRTSQESVLKGLLKMWFQRTVIDYYCYPTV</sequence>
<organism evidence="1 2">
    <name type="scientific">Ambrosiozyma monospora</name>
    <name type="common">Yeast</name>
    <name type="synonym">Endomycopsis monosporus</name>
    <dbReference type="NCBI Taxonomy" id="43982"/>
    <lineage>
        <taxon>Eukaryota</taxon>
        <taxon>Fungi</taxon>
        <taxon>Dikarya</taxon>
        <taxon>Ascomycota</taxon>
        <taxon>Saccharomycotina</taxon>
        <taxon>Pichiomycetes</taxon>
        <taxon>Pichiales</taxon>
        <taxon>Pichiaceae</taxon>
        <taxon>Ambrosiozyma</taxon>
    </lineage>
</organism>
<dbReference type="Proteomes" id="UP001165064">
    <property type="component" value="Unassembled WGS sequence"/>
</dbReference>
<accession>A0ACB5T8W9</accession>